<keyword evidence="2" id="KW-1185">Reference proteome</keyword>
<protein>
    <submittedName>
        <fullName evidence="1">Uncharacterized protein</fullName>
    </submittedName>
</protein>
<proteinExistence type="predicted"/>
<organism evidence="1 2">
    <name type="scientific">Rhynchosporium graminicola</name>
    <dbReference type="NCBI Taxonomy" id="2792576"/>
    <lineage>
        <taxon>Eukaryota</taxon>
        <taxon>Fungi</taxon>
        <taxon>Dikarya</taxon>
        <taxon>Ascomycota</taxon>
        <taxon>Pezizomycotina</taxon>
        <taxon>Leotiomycetes</taxon>
        <taxon>Helotiales</taxon>
        <taxon>Ploettnerulaceae</taxon>
        <taxon>Rhynchosporium</taxon>
    </lineage>
</organism>
<gene>
    <name evidence="1" type="ORF">RCO7_14985</name>
</gene>
<name>A0A1E1LDJ9_9HELO</name>
<accession>A0A1E1LDJ9</accession>
<dbReference type="Proteomes" id="UP000178129">
    <property type="component" value="Unassembled WGS sequence"/>
</dbReference>
<evidence type="ECO:0000313" key="1">
    <source>
        <dbReference type="EMBL" id="CZT08596.1"/>
    </source>
</evidence>
<sequence length="61" mass="6899">METRLPMGENIQSMRSPRAAKFKGRKSILWLTCQPVTFGRVEQQVTLEAVAGHSRPIKCLD</sequence>
<evidence type="ECO:0000313" key="2">
    <source>
        <dbReference type="Proteomes" id="UP000178129"/>
    </source>
</evidence>
<dbReference type="AlphaFoldDB" id="A0A1E1LDJ9"/>
<comment type="caution">
    <text evidence="1">The sequence shown here is derived from an EMBL/GenBank/DDBJ whole genome shotgun (WGS) entry which is preliminary data.</text>
</comment>
<reference evidence="2" key="1">
    <citation type="submission" date="2016-03" db="EMBL/GenBank/DDBJ databases">
        <authorList>
            <person name="Ploux O."/>
        </authorList>
    </citation>
    <scope>NUCLEOTIDE SEQUENCE [LARGE SCALE GENOMIC DNA]</scope>
    <source>
        <strain evidence="2">UK7</strain>
    </source>
</reference>
<dbReference type="InParanoid" id="A0A1E1LDJ9"/>
<dbReference type="EMBL" id="FJUW01000046">
    <property type="protein sequence ID" value="CZT08596.1"/>
    <property type="molecule type" value="Genomic_DNA"/>
</dbReference>